<dbReference type="InterPro" id="IPR000836">
    <property type="entry name" value="PRTase_dom"/>
</dbReference>
<keyword evidence="1" id="KW-0808">Transferase</keyword>
<dbReference type="AlphaFoldDB" id="A0A845QXF2"/>
<gene>
    <name evidence="1" type="ORF">D3Z33_08195</name>
</gene>
<dbReference type="Proteomes" id="UP000467132">
    <property type="component" value="Unassembled WGS sequence"/>
</dbReference>
<reference evidence="1 2" key="1">
    <citation type="submission" date="2018-08" db="EMBL/GenBank/DDBJ databases">
        <title>Murine metabolic-syndrome-specific gut microbial biobank.</title>
        <authorList>
            <person name="Liu C."/>
        </authorList>
    </citation>
    <scope>NUCLEOTIDE SEQUENCE [LARGE SCALE GENOMIC DNA]</scope>
    <source>
        <strain evidence="1 2">583</strain>
    </source>
</reference>
<evidence type="ECO:0000313" key="1">
    <source>
        <dbReference type="EMBL" id="NBI06830.1"/>
    </source>
</evidence>
<proteinExistence type="predicted"/>
<comment type="caution">
    <text evidence="1">The sequence shown here is derived from an EMBL/GenBank/DDBJ whole genome shotgun (WGS) entry which is preliminary data.</text>
</comment>
<dbReference type="Gene3D" id="3.40.50.2020">
    <property type="match status" value="1"/>
</dbReference>
<evidence type="ECO:0000313" key="2">
    <source>
        <dbReference type="Proteomes" id="UP000467132"/>
    </source>
</evidence>
<sequence>MNKILLISLDVIDDLNHQPLFKDFCDCLNTIIEEKNAVGFVSRLPSRVKEAKEKYGGINKSYHFITRQKAKKMIKEHGKSYFIFLGNRDVDFYTAVNAKMLFLIPTWVRETDYKARRYGLEIDNSKELLEIVRTANNQNFWYAYKELEDGSIVMSLMDGAYRAYSKSDTERILIKKFEEVLKQGNRNTFFEILLYHFLSAISNDNTLFSDVTIWGIFPSSTNKLNSEMLHFKETVREMMKCQEPRNLDIHNKNVLLRHTPVKKSQHTKGNIRYKDGSDKHLNSIYVNPKFKKKLKNATVCIFDDFLNYGNSFETARNLLKKAGAKKVIFVALGKFRKPYIYQDYDIEGDVTTDYFNFELINRYDISHLSFEINDEAKNEVENLHKIFNL</sequence>
<accession>A0A845QXF2</accession>
<dbReference type="OrthoDB" id="2024949at2"/>
<name>A0A845QXF2_9CLOT</name>
<organism evidence="1 2">
    <name type="scientific">Senegalia massiliensis</name>
    <dbReference type="NCBI Taxonomy" id="1720316"/>
    <lineage>
        <taxon>Bacteria</taxon>
        <taxon>Bacillati</taxon>
        <taxon>Bacillota</taxon>
        <taxon>Clostridia</taxon>
        <taxon>Eubacteriales</taxon>
        <taxon>Clostridiaceae</taxon>
        <taxon>Senegalia</taxon>
    </lineage>
</organism>
<keyword evidence="2" id="KW-1185">Reference proteome</keyword>
<protein>
    <submittedName>
        <fullName evidence="1">Phosphoribosyltransferase</fullName>
    </submittedName>
</protein>
<dbReference type="RefSeq" id="WP_160197316.1">
    <property type="nucleotide sequence ID" value="NZ_QXXA01000009.1"/>
</dbReference>
<keyword evidence="1" id="KW-0328">Glycosyltransferase</keyword>
<dbReference type="EMBL" id="QXXA01000009">
    <property type="protein sequence ID" value="NBI06830.1"/>
    <property type="molecule type" value="Genomic_DNA"/>
</dbReference>
<dbReference type="InterPro" id="IPR029057">
    <property type="entry name" value="PRTase-like"/>
</dbReference>
<dbReference type="CDD" id="cd06223">
    <property type="entry name" value="PRTases_typeI"/>
    <property type="match status" value="1"/>
</dbReference>
<dbReference type="SUPFAM" id="SSF53271">
    <property type="entry name" value="PRTase-like"/>
    <property type="match status" value="1"/>
</dbReference>
<dbReference type="GO" id="GO:0016757">
    <property type="term" value="F:glycosyltransferase activity"/>
    <property type="evidence" value="ECO:0007669"/>
    <property type="project" value="UniProtKB-KW"/>
</dbReference>